<evidence type="ECO:0000256" key="5">
    <source>
        <dbReference type="ARBA" id="ARBA00049534"/>
    </source>
</evidence>
<reference evidence="11 12" key="1">
    <citation type="submission" date="2016-04" db="EMBL/GenBank/DDBJ databases">
        <title>First whole genome shotgun sequence of the bacterium Enteractinococcus sp. strain UASWS1574.</title>
        <authorList>
            <person name="Crovadore J."/>
            <person name="Chablais R."/>
            <person name="Lefort F."/>
        </authorList>
    </citation>
    <scope>NUCLEOTIDE SEQUENCE [LARGE SCALE GENOMIC DNA]</scope>
    <source>
        <strain evidence="11 12">UASWS1574</strain>
    </source>
</reference>
<feature type="binding site" evidence="7">
    <location>
        <position position="245"/>
    </location>
    <ligand>
        <name>substrate</name>
    </ligand>
</feature>
<dbReference type="EC" id="3.5.1.2" evidence="3 7"/>
<dbReference type="InterPro" id="IPR002645">
    <property type="entry name" value="STAS_dom"/>
</dbReference>
<accession>A0A1B7LY22</accession>
<feature type="binding site" evidence="7">
    <location>
        <position position="162"/>
    </location>
    <ligand>
        <name>substrate</name>
    </ligand>
</feature>
<evidence type="ECO:0000313" key="12">
    <source>
        <dbReference type="Proteomes" id="UP000078292"/>
    </source>
</evidence>
<dbReference type="SMART" id="SM00100">
    <property type="entry name" value="cNMP"/>
    <property type="match status" value="1"/>
</dbReference>
<feature type="domain" description="Cyclic nucleotide-binding" evidence="9">
    <location>
        <begin position="509"/>
        <end position="611"/>
    </location>
</feature>
<evidence type="ECO:0000256" key="7">
    <source>
        <dbReference type="HAMAP-Rule" id="MF_00313"/>
    </source>
</evidence>
<dbReference type="InterPro" id="IPR018490">
    <property type="entry name" value="cNMP-bd_dom_sf"/>
</dbReference>
<dbReference type="Pfam" id="PF00027">
    <property type="entry name" value="cNMP_binding"/>
    <property type="match status" value="1"/>
</dbReference>
<evidence type="ECO:0000256" key="1">
    <source>
        <dbReference type="ARBA" id="ARBA00011076"/>
    </source>
</evidence>
<evidence type="ECO:0000313" key="11">
    <source>
        <dbReference type="EMBL" id="OAV60173.1"/>
    </source>
</evidence>
<gene>
    <name evidence="7" type="primary">glsA</name>
    <name evidence="11" type="ORF">A6F49_12315</name>
</gene>
<dbReference type="Gene3D" id="3.30.750.24">
    <property type="entry name" value="STAS domain"/>
    <property type="match status" value="1"/>
</dbReference>
<dbReference type="InterPro" id="IPR015868">
    <property type="entry name" value="Glutaminase"/>
</dbReference>
<keyword evidence="12" id="KW-1185">Reference proteome</keyword>
<comment type="caution">
    <text evidence="11">The sequence shown here is derived from an EMBL/GenBank/DDBJ whole genome shotgun (WGS) entry which is preliminary data.</text>
</comment>
<dbReference type="InterPro" id="IPR014710">
    <property type="entry name" value="RmlC-like_jellyroll"/>
</dbReference>
<evidence type="ECO:0000256" key="8">
    <source>
        <dbReference type="SAM" id="MobiDB-lite"/>
    </source>
</evidence>
<dbReference type="AlphaFoldDB" id="A0A1B7LY22"/>
<dbReference type="CDD" id="cd00038">
    <property type="entry name" value="CAP_ED"/>
    <property type="match status" value="1"/>
</dbReference>
<evidence type="ECO:0000256" key="3">
    <source>
        <dbReference type="ARBA" id="ARBA00012918"/>
    </source>
</evidence>
<dbReference type="NCBIfam" id="TIGR03814">
    <property type="entry name" value="Gln_ase"/>
    <property type="match status" value="1"/>
</dbReference>
<keyword evidence="7" id="KW-0007">Acetylation</keyword>
<feature type="binding site" evidence="7">
    <location>
        <position position="169"/>
    </location>
    <ligand>
        <name>substrate</name>
    </ligand>
</feature>
<dbReference type="GO" id="GO:0006537">
    <property type="term" value="P:glutamate biosynthetic process"/>
    <property type="evidence" value="ECO:0007669"/>
    <property type="project" value="TreeGrafter"/>
</dbReference>
<dbReference type="InterPro" id="IPR000595">
    <property type="entry name" value="cNMP-bd_dom"/>
</dbReference>
<dbReference type="SUPFAM" id="SSF56601">
    <property type="entry name" value="beta-lactamase/transpeptidase-like"/>
    <property type="match status" value="1"/>
</dbReference>
<protein>
    <recommendedName>
        <fullName evidence="6 7">Glutaminase</fullName>
        <ecNumber evidence="3 7">3.5.1.2</ecNumber>
    </recommendedName>
</protein>
<dbReference type="PROSITE" id="PS50042">
    <property type="entry name" value="CNMP_BINDING_3"/>
    <property type="match status" value="1"/>
</dbReference>
<dbReference type="InterPro" id="IPR036513">
    <property type="entry name" value="STAS_dom_sf"/>
</dbReference>
<feature type="binding site" evidence="7">
    <location>
        <position position="115"/>
    </location>
    <ligand>
        <name>substrate</name>
    </ligand>
</feature>
<dbReference type="Pfam" id="PF04960">
    <property type="entry name" value="Glutaminase"/>
    <property type="match status" value="1"/>
</dbReference>
<dbReference type="STRING" id="1837282.A6F49_12315"/>
<keyword evidence="4 7" id="KW-0378">Hydrolase</keyword>
<dbReference type="Gene3D" id="3.40.710.10">
    <property type="entry name" value="DD-peptidase/beta-lactamase superfamily"/>
    <property type="match status" value="1"/>
</dbReference>
<dbReference type="PANTHER" id="PTHR12544">
    <property type="entry name" value="GLUTAMINASE"/>
    <property type="match status" value="1"/>
</dbReference>
<comment type="similarity">
    <text evidence="1 7">Belongs to the glutaminase family.</text>
</comment>
<comment type="catalytic activity">
    <reaction evidence="5 7">
        <text>L-glutamine + H2O = L-glutamate + NH4(+)</text>
        <dbReference type="Rhea" id="RHEA:15889"/>
        <dbReference type="ChEBI" id="CHEBI:15377"/>
        <dbReference type="ChEBI" id="CHEBI:28938"/>
        <dbReference type="ChEBI" id="CHEBI:29985"/>
        <dbReference type="ChEBI" id="CHEBI:58359"/>
        <dbReference type="EC" id="3.5.1.2"/>
    </reaction>
</comment>
<dbReference type="GO" id="GO:0006543">
    <property type="term" value="P:L-glutamine catabolic process"/>
    <property type="evidence" value="ECO:0007669"/>
    <property type="project" value="TreeGrafter"/>
</dbReference>
<feature type="domain" description="STAS" evidence="10">
    <location>
        <begin position="351"/>
        <end position="482"/>
    </location>
</feature>
<dbReference type="PROSITE" id="PS50801">
    <property type="entry name" value="STAS"/>
    <property type="match status" value="1"/>
</dbReference>
<dbReference type="HAMAP" id="MF_00313">
    <property type="entry name" value="Glutaminase"/>
    <property type="match status" value="1"/>
</dbReference>
<feature type="region of interest" description="Disordered" evidence="8">
    <location>
        <begin position="638"/>
        <end position="658"/>
    </location>
</feature>
<evidence type="ECO:0000259" key="10">
    <source>
        <dbReference type="PROSITE" id="PS50801"/>
    </source>
</evidence>
<organism evidence="11 12">
    <name type="scientific">Enteractinococcus helveticum</name>
    <dbReference type="NCBI Taxonomy" id="1837282"/>
    <lineage>
        <taxon>Bacteria</taxon>
        <taxon>Bacillati</taxon>
        <taxon>Actinomycetota</taxon>
        <taxon>Actinomycetes</taxon>
        <taxon>Micrococcales</taxon>
        <taxon>Micrococcaceae</taxon>
    </lineage>
</organism>
<dbReference type="SUPFAM" id="SSF51206">
    <property type="entry name" value="cAMP-binding domain-like"/>
    <property type="match status" value="1"/>
</dbReference>
<evidence type="ECO:0000259" key="9">
    <source>
        <dbReference type="PROSITE" id="PS50042"/>
    </source>
</evidence>
<name>A0A1B7LY22_9MICC</name>
<feature type="binding site" evidence="7">
    <location>
        <position position="263"/>
    </location>
    <ligand>
        <name>substrate</name>
    </ligand>
</feature>
<dbReference type="RefSeq" id="WP_052504787.1">
    <property type="nucleotide sequence ID" value="NZ_LXEY01000020.1"/>
</dbReference>
<sequence length="658" mass="72147">MMISPLHRYLADMIDSLRPMTAGTVNPVTETATQPDIQKFGITLTTVNGQQYSSGDADHKFAIQSIAKVFAYGLALDDLGPTQVGKKIDVEPSGDPFNEISLQRNTGRPANPMINAGAIATVGLIKGRGGVDRISRISRTMDLAADGSPGQLEINRTVFHAENIAGHRNRALAWLLRSFEIIDSDPEPVVQDYFLECSTDVTTENLSMMAATLANKGINPVTGREVFTEETTRQVLGVMMTCGMYDAAGNWMIDIGLPAKSGVDGGIMVVVPGQLGIGVYSAPLDQHGNSVRGAAAIRRVTRDLGLHYAEASPLGGSTLRAHYSLADASLGVVRSTELSRITSQFGDRCQILEVSGDLGFAETETMARTIVEMDEDVTMVVIDFQGVDDFGRAAILMLASLTSGWRASGKDIIFIDWGETLVEHILEFVKVRDDLEVPDPRDKAKAASAGQLDFPWDSETLTEDITGEFRLFDNRSAALEWAELRLAQRYARQILQIDDAPREPGTAPVFDFLDDHDVNVLAGYMELRSYTADTIIRRVGQPFGGIYFIRSGRVELEAEGPGDSRYRHVYLSPGSTFGEFALSYTGQQLTTIRAIDDVEVLVLSAQTIAHIEKIEPHLAIRLWTAIAREAYTVLEQSSREAGAREDYDPEQYEEPRMR</sequence>
<dbReference type="InterPro" id="IPR012338">
    <property type="entry name" value="Beta-lactam/transpept-like"/>
</dbReference>
<evidence type="ECO:0000256" key="4">
    <source>
        <dbReference type="ARBA" id="ARBA00022801"/>
    </source>
</evidence>
<proteinExistence type="inferred from homology"/>
<evidence type="ECO:0000256" key="6">
    <source>
        <dbReference type="ARBA" id="ARBA00070405"/>
    </source>
</evidence>
<dbReference type="OrthoDB" id="9788822at2"/>
<dbReference type="FunFam" id="3.40.710.10:FF:000005">
    <property type="entry name" value="Glutaminase"/>
    <property type="match status" value="1"/>
</dbReference>
<evidence type="ECO:0000256" key="2">
    <source>
        <dbReference type="ARBA" id="ARBA00011881"/>
    </source>
</evidence>
<dbReference type="SUPFAM" id="SSF52091">
    <property type="entry name" value="SpoIIaa-like"/>
    <property type="match status" value="1"/>
</dbReference>
<dbReference type="PANTHER" id="PTHR12544:SF29">
    <property type="entry name" value="GLUTAMINASE"/>
    <property type="match status" value="1"/>
</dbReference>
<dbReference type="EMBL" id="LXEY01000020">
    <property type="protein sequence ID" value="OAV60173.1"/>
    <property type="molecule type" value="Genomic_DNA"/>
</dbReference>
<comment type="subunit">
    <text evidence="2 7">Homotetramer.</text>
</comment>
<dbReference type="Proteomes" id="UP000078292">
    <property type="component" value="Unassembled WGS sequence"/>
</dbReference>
<dbReference type="GO" id="GO:0004359">
    <property type="term" value="F:glutaminase activity"/>
    <property type="evidence" value="ECO:0007669"/>
    <property type="project" value="UniProtKB-UniRule"/>
</dbReference>
<feature type="binding site" evidence="7">
    <location>
        <position position="65"/>
    </location>
    <ligand>
        <name>substrate</name>
    </ligand>
</feature>
<dbReference type="Gene3D" id="2.60.120.10">
    <property type="entry name" value="Jelly Rolls"/>
    <property type="match status" value="1"/>
</dbReference>
<feature type="binding site" evidence="7">
    <location>
        <position position="193"/>
    </location>
    <ligand>
        <name>substrate</name>
    </ligand>
</feature>